<dbReference type="EMBL" id="VOHS01000001">
    <property type="protein sequence ID" value="TWW02242.1"/>
    <property type="molecule type" value="Genomic_DNA"/>
</dbReference>
<dbReference type="PROSITE" id="PS51257">
    <property type="entry name" value="PROKAR_LIPOPROTEIN"/>
    <property type="match status" value="1"/>
</dbReference>
<protein>
    <submittedName>
        <fullName evidence="1">Uncharacterized protein</fullName>
    </submittedName>
</protein>
<gene>
    <name evidence="1" type="ORF">FEF09_00080</name>
</gene>
<accession>A0A5C6LZL6</accession>
<organism evidence="1 2">
    <name type="scientific">Chitinophaga pinensis</name>
    <dbReference type="NCBI Taxonomy" id="79329"/>
    <lineage>
        <taxon>Bacteria</taxon>
        <taxon>Pseudomonadati</taxon>
        <taxon>Bacteroidota</taxon>
        <taxon>Chitinophagia</taxon>
        <taxon>Chitinophagales</taxon>
        <taxon>Chitinophagaceae</taxon>
        <taxon>Chitinophaga</taxon>
    </lineage>
</organism>
<evidence type="ECO:0000313" key="2">
    <source>
        <dbReference type="Proteomes" id="UP000318815"/>
    </source>
</evidence>
<comment type="caution">
    <text evidence="1">The sequence shown here is derived from an EMBL/GenBank/DDBJ whole genome shotgun (WGS) entry which is preliminary data.</text>
</comment>
<dbReference type="AlphaFoldDB" id="A0A5C6LZL6"/>
<dbReference type="OrthoDB" id="672708at2"/>
<name>A0A5C6LZL6_9BACT</name>
<sequence length="136" mass="15790">MKPVLFILGLAVFSFSCNQTRTREENNDETKLDVITEKCYVVREVKPVTGTPETDSILVRKQQLVSYLERHGFVRHVADKEVLQFRRNNRQQVTIDMPEPTTPAAANVIIIFDPMKNPLFLNLKRDTTQVEHYINM</sequence>
<dbReference type="RefSeq" id="WP_146302709.1">
    <property type="nucleotide sequence ID" value="NZ_VOHS01000001.1"/>
</dbReference>
<evidence type="ECO:0000313" key="1">
    <source>
        <dbReference type="EMBL" id="TWW02242.1"/>
    </source>
</evidence>
<keyword evidence="2" id="KW-1185">Reference proteome</keyword>
<proteinExistence type="predicted"/>
<reference evidence="1 2" key="1">
    <citation type="submission" date="2019-08" db="EMBL/GenBank/DDBJ databases">
        <title>Whole genome sequencing of chitin degrading bacteria Chitinophaga pinensis YS16.</title>
        <authorList>
            <person name="Singh R.P."/>
            <person name="Manchanda G."/>
            <person name="Maurya I.K."/>
            <person name="Joshi N.K."/>
            <person name="Srivastava A.K."/>
        </authorList>
    </citation>
    <scope>NUCLEOTIDE SEQUENCE [LARGE SCALE GENOMIC DNA]</scope>
    <source>
        <strain evidence="1 2">YS-16</strain>
    </source>
</reference>
<dbReference type="Proteomes" id="UP000318815">
    <property type="component" value="Unassembled WGS sequence"/>
</dbReference>